<accession>A0A8C3VTF9</accession>
<feature type="compositionally biased region" description="Low complexity" evidence="1">
    <location>
        <begin position="7"/>
        <end position="21"/>
    </location>
</feature>
<dbReference type="Ensembl" id="ENSCWAT00000006980.1">
    <property type="protein sequence ID" value="ENSCWAP00000006458.1"/>
    <property type="gene ID" value="ENSCWAG00000004972.1"/>
</dbReference>
<keyword evidence="4" id="KW-1185">Reference proteome</keyword>
<organism evidence="3 4">
    <name type="scientific">Catagonus wagneri</name>
    <name type="common">Chacoan peccary</name>
    <dbReference type="NCBI Taxonomy" id="51154"/>
    <lineage>
        <taxon>Eukaryota</taxon>
        <taxon>Metazoa</taxon>
        <taxon>Chordata</taxon>
        <taxon>Craniata</taxon>
        <taxon>Vertebrata</taxon>
        <taxon>Euteleostomi</taxon>
        <taxon>Mammalia</taxon>
        <taxon>Eutheria</taxon>
        <taxon>Laurasiatheria</taxon>
        <taxon>Artiodactyla</taxon>
        <taxon>Suina</taxon>
        <taxon>Tayassuidae</taxon>
        <taxon>Catagonus</taxon>
    </lineage>
</organism>
<dbReference type="PROSITE" id="PS51309">
    <property type="entry name" value="PABC"/>
    <property type="match status" value="1"/>
</dbReference>
<dbReference type="FunFam" id="1.10.1900.10:FF:000005">
    <property type="entry name" value="Poly(A) binding protein cytoplasmic 1 like"/>
    <property type="match status" value="1"/>
</dbReference>
<evidence type="ECO:0000313" key="4">
    <source>
        <dbReference type="Proteomes" id="UP000694540"/>
    </source>
</evidence>
<dbReference type="GO" id="GO:0000209">
    <property type="term" value="P:protein polyubiquitination"/>
    <property type="evidence" value="ECO:0007669"/>
    <property type="project" value="TreeGrafter"/>
</dbReference>
<reference evidence="3" key="2">
    <citation type="submission" date="2025-09" db="UniProtKB">
        <authorList>
            <consortium name="Ensembl"/>
        </authorList>
    </citation>
    <scope>IDENTIFICATION</scope>
</reference>
<dbReference type="SMART" id="SM00517">
    <property type="entry name" value="PolyA"/>
    <property type="match status" value="1"/>
</dbReference>
<dbReference type="GO" id="GO:0003723">
    <property type="term" value="F:RNA binding"/>
    <property type="evidence" value="ECO:0007669"/>
    <property type="project" value="InterPro"/>
</dbReference>
<name>A0A8C3VTF9_9CETA</name>
<dbReference type="AlphaFoldDB" id="A0A8C3VTF9"/>
<dbReference type="InterPro" id="IPR002004">
    <property type="entry name" value="PABP_HYD_C"/>
</dbReference>
<dbReference type="GO" id="GO:0005634">
    <property type="term" value="C:nucleus"/>
    <property type="evidence" value="ECO:0007669"/>
    <property type="project" value="TreeGrafter"/>
</dbReference>
<dbReference type="InterPro" id="IPR036053">
    <property type="entry name" value="PABP-dom"/>
</dbReference>
<sequence>AVRPAAVSRRPSVPISSSRQVSIHVPRPVPHTQRVANIGTQTAAPGVMGCATPSGPLPTHRCCSATHNTHRVQEPGVRTPGQEPLTASVLAAAPLHEQKQMIGERLYPLIYNMHAQLAGKITGMLLELDNSELLLMLESPESLSARKMESRPRPIREQRLLLVAPRPCEL</sequence>
<dbReference type="GeneTree" id="ENSGT00940000157106"/>
<dbReference type="GO" id="GO:0034450">
    <property type="term" value="F:ubiquitin-ubiquitin ligase activity"/>
    <property type="evidence" value="ECO:0007669"/>
    <property type="project" value="TreeGrafter"/>
</dbReference>
<dbReference type="GO" id="GO:0090263">
    <property type="term" value="P:positive regulation of canonical Wnt signaling pathway"/>
    <property type="evidence" value="ECO:0007669"/>
    <property type="project" value="TreeGrafter"/>
</dbReference>
<dbReference type="SUPFAM" id="SSF63570">
    <property type="entry name" value="PABC (PABP) domain"/>
    <property type="match status" value="1"/>
</dbReference>
<dbReference type="Proteomes" id="UP000694540">
    <property type="component" value="Unplaced"/>
</dbReference>
<gene>
    <name evidence="3" type="primary">PABPC1L</name>
</gene>
<evidence type="ECO:0000259" key="2">
    <source>
        <dbReference type="PROSITE" id="PS51309"/>
    </source>
</evidence>
<dbReference type="PANTHER" id="PTHR46276">
    <property type="entry name" value="E3 UBIQUITIN-PROTEIN LIGASE UBR5"/>
    <property type="match status" value="1"/>
</dbReference>
<dbReference type="Gene3D" id="1.10.1900.10">
    <property type="entry name" value="c-terminal domain of poly(a) binding protein"/>
    <property type="match status" value="1"/>
</dbReference>
<feature type="region of interest" description="Disordered" evidence="1">
    <location>
        <begin position="1"/>
        <end position="21"/>
    </location>
</feature>
<evidence type="ECO:0000313" key="3">
    <source>
        <dbReference type="Ensembl" id="ENSCWAP00000006458.1"/>
    </source>
</evidence>
<evidence type="ECO:0000256" key="1">
    <source>
        <dbReference type="SAM" id="MobiDB-lite"/>
    </source>
</evidence>
<reference evidence="3" key="1">
    <citation type="submission" date="2025-08" db="UniProtKB">
        <authorList>
            <consortium name="Ensembl"/>
        </authorList>
    </citation>
    <scope>IDENTIFICATION</scope>
</reference>
<protein>
    <submittedName>
        <fullName evidence="3">Poly(A) binding protein cytoplasmic 1 like</fullName>
    </submittedName>
</protein>
<dbReference type="PANTHER" id="PTHR46276:SF1">
    <property type="entry name" value="E3 UBIQUITIN-PROTEIN LIGASE UBR5"/>
    <property type="match status" value="1"/>
</dbReference>
<dbReference type="Pfam" id="PF00658">
    <property type="entry name" value="MLLE"/>
    <property type="match status" value="1"/>
</dbReference>
<feature type="domain" description="PABC" evidence="2">
    <location>
        <begin position="82"/>
        <end position="159"/>
    </location>
</feature>
<dbReference type="GO" id="GO:0005737">
    <property type="term" value="C:cytoplasm"/>
    <property type="evidence" value="ECO:0007669"/>
    <property type="project" value="TreeGrafter"/>
</dbReference>
<proteinExistence type="predicted"/>